<evidence type="ECO:0000256" key="14">
    <source>
        <dbReference type="PIRSR" id="PIRSR000192-5"/>
    </source>
</evidence>
<dbReference type="PIRSF" id="PIRSF000192">
    <property type="entry name" value="Amine_dh_beta"/>
    <property type="match status" value="1"/>
</dbReference>
<evidence type="ECO:0000256" key="10">
    <source>
        <dbReference type="PIRNR" id="PIRNR000192"/>
    </source>
</evidence>
<keyword evidence="9" id="KW-1015">Disulfide bond</keyword>
<name>A0A2A4EXS0_9BURK</name>
<comment type="subunit">
    <text evidence="10">Heterotetramer of two light and two heavy chains.</text>
</comment>
<evidence type="ECO:0000259" key="16">
    <source>
        <dbReference type="Pfam" id="PF02975"/>
    </source>
</evidence>
<dbReference type="InterPro" id="IPR013504">
    <property type="entry name" value="MADH/AADH_Ltc_C_dom"/>
</dbReference>
<feature type="disulfide bond" evidence="13">
    <location>
        <begin position="90"/>
        <end position="138"/>
    </location>
</feature>
<dbReference type="AlphaFoldDB" id="A0A2A4EXS0"/>
<sequence>MKWFDAMFVQSARNVAQRSSRRGALARLGRAVAGAAALPLLPYDRVANAQTPAAASGASGASGALAAGVNDPKSCDYWKYCAVDGWLCSCCGGTSTSCPPGSTPSPITWIGTCRNPNDGRDYMVSYNDCCGTTSCGHCLCSRNEGEKPLYKLSLDNDINWCMANPVSTYVCSVSYILGVAQK</sequence>
<comment type="caution">
    <text evidence="17">The sequence shown here is derived from an EMBL/GenBank/DDBJ whole genome shotgun (WGS) entry which is preliminary data.</text>
</comment>
<evidence type="ECO:0000256" key="7">
    <source>
        <dbReference type="ARBA" id="ARBA00022982"/>
    </source>
</evidence>
<evidence type="ECO:0000256" key="4">
    <source>
        <dbReference type="ARBA" id="ARBA00022709"/>
    </source>
</evidence>
<feature type="modified residue" description="Tryptophylquinone" evidence="15">
    <location>
        <position position="109"/>
    </location>
</feature>
<dbReference type="Proteomes" id="UP000218022">
    <property type="component" value="Unassembled WGS sequence"/>
</dbReference>
<feature type="domain" description="Methylamine/Aralkylamine dehydrogenase light chain C-terminal" evidence="16">
    <location>
        <begin position="70"/>
        <end position="178"/>
    </location>
</feature>
<evidence type="ECO:0000256" key="15">
    <source>
        <dbReference type="PIRSR" id="PIRSR000192-6"/>
    </source>
</evidence>
<accession>A0A2A4EXS0</accession>
<organism evidence="17 18">
    <name type="scientific">Paraburkholderia acidicola</name>
    <dbReference type="NCBI Taxonomy" id="1912599"/>
    <lineage>
        <taxon>Bacteria</taxon>
        <taxon>Pseudomonadati</taxon>
        <taxon>Pseudomonadota</taxon>
        <taxon>Betaproteobacteria</taxon>
        <taxon>Burkholderiales</taxon>
        <taxon>Burkholderiaceae</taxon>
        <taxon>Paraburkholderia</taxon>
    </lineage>
</organism>
<feature type="disulfide bond" evidence="13">
    <location>
        <begin position="130"/>
        <end position="161"/>
    </location>
</feature>
<keyword evidence="3 10" id="KW-0813">Transport</keyword>
<dbReference type="RefSeq" id="WP_096721577.1">
    <property type="nucleotide sequence ID" value="NZ_MTZV01000004.1"/>
</dbReference>
<keyword evidence="8 10" id="KW-0560">Oxidoreductase</keyword>
<feature type="disulfide bond" evidence="13">
    <location>
        <begin position="98"/>
        <end position="129"/>
    </location>
</feature>
<protein>
    <submittedName>
        <fullName evidence="17">Amine dehydrogenase</fullName>
    </submittedName>
</protein>
<keyword evidence="4" id="KW-0824">TTQ</keyword>
<dbReference type="EMBL" id="MTZV01000004">
    <property type="protein sequence ID" value="PCE25941.1"/>
    <property type="molecule type" value="Genomic_DNA"/>
</dbReference>
<dbReference type="Gene3D" id="2.60.30.10">
    <property type="entry name" value="Methylamine/Aralkylamine dehydrogenase light chain"/>
    <property type="match status" value="1"/>
</dbReference>
<proteinExistence type="inferred from homology"/>
<feature type="disulfide bond" evidence="13">
    <location>
        <begin position="75"/>
        <end position="140"/>
    </location>
</feature>
<evidence type="ECO:0000256" key="11">
    <source>
        <dbReference type="PIRSR" id="PIRSR000192-1"/>
    </source>
</evidence>
<evidence type="ECO:0000256" key="5">
    <source>
        <dbReference type="ARBA" id="ARBA00022729"/>
    </source>
</evidence>
<feature type="binding site" evidence="12">
    <location>
        <begin position="156"/>
        <end position="158"/>
    </location>
    <ligand>
        <name>substrate</name>
    </ligand>
</feature>
<dbReference type="Pfam" id="PF02975">
    <property type="entry name" value="Me-amine-dh_L"/>
    <property type="match status" value="1"/>
</dbReference>
<dbReference type="SUPFAM" id="SSF57561">
    <property type="entry name" value="Methylamine dehydrogenase, L chain"/>
    <property type="match status" value="1"/>
</dbReference>
<dbReference type="GO" id="GO:0042597">
    <property type="term" value="C:periplasmic space"/>
    <property type="evidence" value="ECO:0007669"/>
    <property type="project" value="UniProtKB-SubCell"/>
</dbReference>
<evidence type="ECO:0000256" key="8">
    <source>
        <dbReference type="ARBA" id="ARBA00023002"/>
    </source>
</evidence>
<evidence type="ECO:0000256" key="1">
    <source>
        <dbReference type="ARBA" id="ARBA00004418"/>
    </source>
</evidence>
<evidence type="ECO:0000313" key="18">
    <source>
        <dbReference type="Proteomes" id="UP000218022"/>
    </source>
</evidence>
<evidence type="ECO:0000313" key="17">
    <source>
        <dbReference type="EMBL" id="PCE25941.1"/>
    </source>
</evidence>
<evidence type="ECO:0000256" key="13">
    <source>
        <dbReference type="PIRSR" id="PIRSR000192-4"/>
    </source>
</evidence>
<evidence type="ECO:0000256" key="3">
    <source>
        <dbReference type="ARBA" id="ARBA00022448"/>
    </source>
</evidence>
<reference evidence="17 18" key="1">
    <citation type="submission" date="2017-01" db="EMBL/GenBank/DDBJ databases">
        <title>Whole-Genome Shotgun Sequencing of Two beta-Proteobacterial Species in Search of the Bulgecin Biosynthetic Cluster.</title>
        <authorList>
            <person name="Horsman M.E."/>
            <person name="Marous D.R."/>
            <person name="Li R."/>
            <person name="Oliver R.A."/>
            <person name="Byun B."/>
            <person name="Emrich S.J."/>
            <person name="Boggess B."/>
            <person name="Townsend C.A."/>
            <person name="Mobashery S."/>
        </authorList>
    </citation>
    <scope>NUCLEOTIDE SEQUENCE [LARGE SCALE GENOMIC DNA]</scope>
    <source>
        <strain evidence="17 18">ATCC 31363</strain>
    </source>
</reference>
<feature type="cross-link" description="Tryptophan tryptophylquinone (Trp-Trp)" evidence="14">
    <location>
        <begin position="109"/>
        <end position="160"/>
    </location>
</feature>
<dbReference type="OrthoDB" id="7628766at2"/>
<dbReference type="GO" id="GO:0009308">
    <property type="term" value="P:amine metabolic process"/>
    <property type="evidence" value="ECO:0007669"/>
    <property type="project" value="UniProtKB-UniRule"/>
</dbReference>
<dbReference type="InterPro" id="IPR036560">
    <property type="entry name" value="MADH/AADH_L_sf"/>
</dbReference>
<dbReference type="GO" id="GO:0030058">
    <property type="term" value="F:aliphatic amine dehydrogenase activity"/>
    <property type="evidence" value="ECO:0007669"/>
    <property type="project" value="UniProtKB-UniRule"/>
</dbReference>
<comment type="subcellular location">
    <subcellularLocation>
        <location evidence="1 10">Periplasm</location>
    </subcellularLocation>
</comment>
<gene>
    <name evidence="17" type="ORF">BWP39_15540</name>
</gene>
<feature type="disulfide bond" evidence="13">
    <location>
        <begin position="81"/>
        <end position="113"/>
    </location>
</feature>
<comment type="similarity">
    <text evidence="2 10">Belongs to the aromatic amine dehydrogenase light chain family.</text>
</comment>
<feature type="disulfide bond" evidence="13">
    <location>
        <begin position="91"/>
        <end position="135"/>
    </location>
</feature>
<evidence type="ECO:0000256" key="6">
    <source>
        <dbReference type="ARBA" id="ARBA00022764"/>
    </source>
</evidence>
<evidence type="ECO:0000256" key="12">
    <source>
        <dbReference type="PIRSR" id="PIRSR000192-2"/>
    </source>
</evidence>
<dbReference type="InterPro" id="IPR016008">
    <property type="entry name" value="Amine_DH_Ltc"/>
</dbReference>
<keyword evidence="5" id="KW-0732">Signal</keyword>
<keyword evidence="7 10" id="KW-0249">Electron transport</keyword>
<feature type="disulfide bond" evidence="13">
    <location>
        <begin position="88"/>
        <end position="171"/>
    </location>
</feature>
<feature type="active site" description="Proton acceptor" evidence="11">
    <location>
        <position position="128"/>
    </location>
</feature>
<keyword evidence="6 10" id="KW-0574">Periplasm</keyword>
<feature type="binding site" evidence="12">
    <location>
        <position position="84"/>
    </location>
    <ligand>
        <name>substrate</name>
    </ligand>
</feature>
<evidence type="ECO:0000256" key="2">
    <source>
        <dbReference type="ARBA" id="ARBA00010711"/>
    </source>
</evidence>
<evidence type="ECO:0000256" key="9">
    <source>
        <dbReference type="ARBA" id="ARBA00023157"/>
    </source>
</evidence>
<feature type="active site" description="Tryptophylquinone 6'-substrate hemiaminal intermediate" evidence="11">
    <location>
        <position position="109"/>
    </location>
</feature>